<evidence type="ECO:0000313" key="4">
    <source>
        <dbReference type="Proteomes" id="UP000528555"/>
    </source>
</evidence>
<comment type="caution">
    <text evidence="3">The sequence shown here is derived from an EMBL/GenBank/DDBJ whole genome shotgun (WGS) entry which is preliminary data.</text>
</comment>
<dbReference type="Proteomes" id="UP000528555">
    <property type="component" value="Unassembled WGS sequence"/>
</dbReference>
<evidence type="ECO:0000259" key="1">
    <source>
        <dbReference type="PROSITE" id="PS51782"/>
    </source>
</evidence>
<dbReference type="InterPro" id="IPR024300">
    <property type="entry name" value="SipL_SPOCS_dom"/>
</dbReference>
<feature type="domain" description="LysM" evidence="1">
    <location>
        <begin position="468"/>
        <end position="511"/>
    </location>
</feature>
<dbReference type="InterPro" id="IPR018392">
    <property type="entry name" value="LysM"/>
</dbReference>
<name>A0A850HI57_9FIRM</name>
<dbReference type="Pfam" id="PF01476">
    <property type="entry name" value="LysM"/>
    <property type="match status" value="1"/>
</dbReference>
<dbReference type="InterPro" id="IPR036779">
    <property type="entry name" value="LysM_dom_sf"/>
</dbReference>
<dbReference type="EMBL" id="JAAIUO010000006">
    <property type="protein sequence ID" value="NSK15122.1"/>
    <property type="molecule type" value="Genomic_DNA"/>
</dbReference>
<evidence type="ECO:0000313" key="5">
    <source>
        <dbReference type="Proteomes" id="UP000701680"/>
    </source>
</evidence>
<protein>
    <submittedName>
        <fullName evidence="3">DUF3794 domain-containing protein</fullName>
    </submittedName>
</protein>
<sequence length="519" mass="59531">MEYVTKKVQTYQNGKMVTDQFYLDDDYNVPDSKSDVKRVMLGEGTLVVEEMKSVENYIRVAGKLHFRVLYVTDEVENRLASLEGRIPFEEMVYREEQLEEGVFLSHSSVELTVTMIHSRKLNIKALAEISLQGETSREQELTLDIDSEEAIYKKKEEQEILKLAAAKKDTCRIKEVVSIGGTKENMGTILWSEVTGRKLDTRLEQDELKLMGELLLFCFYESPDGKIDWVEQTIPYEGRIECEGAADHMYHQIYEELTDIHVEPRMDEDGEMRMIGVEATLEVRVAVYEEEKVSLLADLYSLRKDCIVETEEVELSRLLMQNHSKCKVSEELQLPEVKDNILQICHSSGRIQVERAEPVEGGIQTEGVLHVSFLYVKADDDVPFDTWQGMIPFSYLLESRETAEDMTYTVSHAVEQLSVNLLGGDRIEIKAVLAFHSFVKKPVILHNMKEVRLESLNWEEAEKGPGIIGYIVQEGDELWDLAKRYSTTVEGIKEINELESDEIKAGKKILIFKENMSIL</sequence>
<evidence type="ECO:0000313" key="2">
    <source>
        <dbReference type="EMBL" id="NSK15122.1"/>
    </source>
</evidence>
<gene>
    <name evidence="3" type="ORF">G5A66_09610</name>
    <name evidence="2" type="ORF">G5A75_09635</name>
</gene>
<reference evidence="3" key="2">
    <citation type="submission" date="2020-02" db="EMBL/GenBank/DDBJ databases">
        <authorList>
            <person name="Littmann E."/>
            <person name="Sorbara M."/>
        </authorList>
    </citation>
    <scope>NUCLEOTIDE SEQUENCE</scope>
    <source>
        <strain evidence="3">MSK.17.11</strain>
        <strain evidence="2">MSK.17.38</strain>
    </source>
</reference>
<accession>A0A850HI57</accession>
<proteinExistence type="predicted"/>
<reference evidence="4 5" key="1">
    <citation type="journal article" date="2020" name="Cell Host Microbe">
        <title>Functional and Genomic Variation between Human-Derived Isolates of Lachnospiraceae Reveals Inter- and Intra-Species Diversity.</title>
        <authorList>
            <person name="Sorbara M.T."/>
            <person name="Littmann E.R."/>
            <person name="Fontana E."/>
            <person name="Moody T.U."/>
            <person name="Kohout C.E."/>
            <person name="Gjonbalaj M."/>
            <person name="Eaton V."/>
            <person name="Seok R."/>
            <person name="Leiner I.M."/>
            <person name="Pamer E.G."/>
        </authorList>
    </citation>
    <scope>NUCLEOTIDE SEQUENCE [LARGE SCALE GENOMIC DNA]</scope>
    <source>
        <strain evidence="3 4">MSK.17.11</strain>
        <strain evidence="2 5">MSK.17.38</strain>
    </source>
</reference>
<dbReference type="OrthoDB" id="9779340at2"/>
<dbReference type="SUPFAM" id="SSF54106">
    <property type="entry name" value="LysM domain"/>
    <property type="match status" value="1"/>
</dbReference>
<dbReference type="Pfam" id="PF12673">
    <property type="entry name" value="SipL"/>
    <property type="match status" value="3"/>
</dbReference>
<evidence type="ECO:0000313" key="3">
    <source>
        <dbReference type="EMBL" id="NVH58895.1"/>
    </source>
</evidence>
<dbReference type="AlphaFoldDB" id="A0A850HI57"/>
<dbReference type="PROSITE" id="PS51782">
    <property type="entry name" value="LYSM"/>
    <property type="match status" value="1"/>
</dbReference>
<dbReference type="Proteomes" id="UP000701680">
    <property type="component" value="Unassembled WGS sequence"/>
</dbReference>
<organism evidence="3 4">
    <name type="scientific">Dorea phocaeensis</name>
    <dbReference type="NCBI Taxonomy" id="2040291"/>
    <lineage>
        <taxon>Bacteria</taxon>
        <taxon>Bacillati</taxon>
        <taxon>Bacillota</taxon>
        <taxon>Clostridia</taxon>
        <taxon>Lachnospirales</taxon>
        <taxon>Lachnospiraceae</taxon>
        <taxon>Dorea</taxon>
    </lineage>
</organism>
<keyword evidence="4" id="KW-1185">Reference proteome</keyword>
<dbReference type="SMART" id="SM00257">
    <property type="entry name" value="LysM"/>
    <property type="match status" value="1"/>
</dbReference>
<dbReference type="RefSeq" id="WP_101695924.1">
    <property type="nucleotide sequence ID" value="NZ_JAAITX010000006.1"/>
</dbReference>
<dbReference type="CDD" id="cd00118">
    <property type="entry name" value="LysM"/>
    <property type="match status" value="1"/>
</dbReference>
<dbReference type="Gene3D" id="3.10.350.10">
    <property type="entry name" value="LysM domain"/>
    <property type="match status" value="1"/>
</dbReference>
<dbReference type="EMBL" id="JAAITX010000006">
    <property type="protein sequence ID" value="NVH58895.1"/>
    <property type="molecule type" value="Genomic_DNA"/>
</dbReference>